<accession>A0ABZ1JZF7</accession>
<gene>
    <name evidence="1" type="ORF">OG560_00930</name>
</gene>
<name>A0ABZ1JZF7_9ACTN</name>
<evidence type="ECO:0000313" key="1">
    <source>
        <dbReference type="EMBL" id="WTP64051.1"/>
    </source>
</evidence>
<keyword evidence="2" id="KW-1185">Reference proteome</keyword>
<dbReference type="EMBL" id="CP108135">
    <property type="protein sequence ID" value="WTP64051.1"/>
    <property type="molecule type" value="Genomic_DNA"/>
</dbReference>
<dbReference type="SUPFAM" id="SSF51004">
    <property type="entry name" value="C-terminal (heme d1) domain of cytochrome cd1-nitrite reductase"/>
    <property type="match status" value="1"/>
</dbReference>
<proteinExistence type="predicted"/>
<dbReference type="RefSeq" id="WP_334546412.1">
    <property type="nucleotide sequence ID" value="NZ_CP108135.1"/>
</dbReference>
<organism evidence="1 2">
    <name type="scientific">[Kitasatospora] papulosa</name>
    <dbReference type="NCBI Taxonomy" id="1464011"/>
    <lineage>
        <taxon>Bacteria</taxon>
        <taxon>Bacillati</taxon>
        <taxon>Actinomycetota</taxon>
        <taxon>Actinomycetes</taxon>
        <taxon>Kitasatosporales</taxon>
        <taxon>Streptomycetaceae</taxon>
        <taxon>Streptomyces</taxon>
    </lineage>
</organism>
<dbReference type="InterPro" id="IPR011048">
    <property type="entry name" value="Haem_d1_sf"/>
</dbReference>
<dbReference type="Proteomes" id="UP001622496">
    <property type="component" value="Chromosome"/>
</dbReference>
<evidence type="ECO:0000313" key="2">
    <source>
        <dbReference type="Proteomes" id="UP001622496"/>
    </source>
</evidence>
<sequence length="245" mass="25765">MRTPTARRTAERRLHEAGETQDLTFTADGKNVILASGSPYYHQVLRTSDLADAGRYPAAAYSNAVAVAADGAVAAGVDSRYGSDVFMFKPGASLSHGVFEFASGDSSPLLLPAGLGWAPDNRRLFAVTREERQGAPAILRVLTTPGKAATEAVLHIPSTTPSGTRSLTGRLASDLPFPAGTTATVTRLDPGATKPVKLPPTTLAADETFALTDRATTRGYITYTVSFAGDALHLPSSTSIEVYIR</sequence>
<protein>
    <submittedName>
        <fullName evidence="1">Uncharacterized protein</fullName>
    </submittedName>
</protein>
<reference evidence="1 2" key="1">
    <citation type="submission" date="2022-10" db="EMBL/GenBank/DDBJ databases">
        <title>The complete genomes of actinobacterial strains from the NBC collection.</title>
        <authorList>
            <person name="Joergensen T.S."/>
            <person name="Alvarez Arevalo M."/>
            <person name="Sterndorff E.B."/>
            <person name="Faurdal D."/>
            <person name="Vuksanovic O."/>
            <person name="Mourched A.-S."/>
            <person name="Charusanti P."/>
            <person name="Shaw S."/>
            <person name="Blin K."/>
            <person name="Weber T."/>
        </authorList>
    </citation>
    <scope>NUCLEOTIDE SEQUENCE [LARGE SCALE GENOMIC DNA]</scope>
    <source>
        <strain evidence="1 2">NBC_00185</strain>
    </source>
</reference>